<dbReference type="Proteomes" id="UP000050489">
    <property type="component" value="Unassembled WGS sequence"/>
</dbReference>
<comment type="caution">
    <text evidence="3">The sequence shown here is derived from an EMBL/GenBank/DDBJ whole genome shotgun (WGS) entry which is preliminary data.</text>
</comment>
<protein>
    <recommendedName>
        <fullName evidence="2">Methyltransferase type 11 domain-containing protein</fullName>
    </recommendedName>
</protein>
<dbReference type="AlphaFoldDB" id="A0A2F0PGP2"/>
<dbReference type="SUPFAM" id="SSF53335">
    <property type="entry name" value="S-adenosyl-L-methionine-dependent methyltransferases"/>
    <property type="match status" value="1"/>
</dbReference>
<organism evidence="3 4">
    <name type="scientific">Serratia marcescens</name>
    <dbReference type="NCBI Taxonomy" id="615"/>
    <lineage>
        <taxon>Bacteria</taxon>
        <taxon>Pseudomonadati</taxon>
        <taxon>Pseudomonadota</taxon>
        <taxon>Gammaproteobacteria</taxon>
        <taxon>Enterobacterales</taxon>
        <taxon>Yersiniaceae</taxon>
        <taxon>Serratia</taxon>
    </lineage>
</organism>
<accession>A0A2F0PGP2</accession>
<keyword evidence="1" id="KW-0175">Coiled coil</keyword>
<evidence type="ECO:0000313" key="4">
    <source>
        <dbReference type="Proteomes" id="UP000050489"/>
    </source>
</evidence>
<dbReference type="PANTHER" id="PTHR43591">
    <property type="entry name" value="METHYLTRANSFERASE"/>
    <property type="match status" value="1"/>
</dbReference>
<dbReference type="InterPro" id="IPR013216">
    <property type="entry name" value="Methyltransf_11"/>
</dbReference>
<dbReference type="EMBL" id="LJEX02000105">
    <property type="protein sequence ID" value="OCO83252.1"/>
    <property type="molecule type" value="Genomic_DNA"/>
</dbReference>
<dbReference type="CDD" id="cd02440">
    <property type="entry name" value="AdoMet_MTases"/>
    <property type="match status" value="1"/>
</dbReference>
<gene>
    <name evidence="3" type="ORF">AN695_0219290</name>
</gene>
<feature type="coiled-coil region" evidence="1">
    <location>
        <begin position="293"/>
        <end position="320"/>
    </location>
</feature>
<reference evidence="4" key="1">
    <citation type="submission" date="2016-04" db="EMBL/GenBank/DDBJ databases">
        <authorList>
            <person name="Osei Sekyere J."/>
            <person name="Sivertsen A."/>
            <person name="Pedersen A.T."/>
            <person name="Sundsfjord A."/>
        </authorList>
    </citation>
    <scope>NUCLEOTIDE SEQUENCE [LARGE SCALE GENOMIC DNA]</scope>
    <source>
        <strain evidence="4">945174350</strain>
    </source>
</reference>
<evidence type="ECO:0000256" key="1">
    <source>
        <dbReference type="SAM" id="Coils"/>
    </source>
</evidence>
<feature type="domain" description="Methyltransferase type 11" evidence="2">
    <location>
        <begin position="34"/>
        <end position="128"/>
    </location>
</feature>
<proteinExistence type="predicted"/>
<sequence>MERIENDLLKLQFLKEEHHQRYQYVASFAKGVVVDCACGIGYSAPIFLSNPAVVSYTGLDVDREAIAYAKENNTTNSRFEHGSILALPFDDCSIDTFISLETLEHLEQPELAIAEVKRVLKPNGVFICSVPTKDYENFCVSLYGPNPYHIQAFSLDALKSLLQAQFAHVDIAVIAQELVSIVHTFQDQKMPLTVFDAKNKNVMNGSFIAISSNADVIYNKNTLFTGMSRIEYDQELVYPLRQSLEFAERLAEQRWQLLLEAEQRINEVTRYKEQAECISEERMQAFRDTEEMVRSRDQALSEAERIIQSLKEQLESVSKQNSNQ</sequence>
<name>A0A2F0PGP2_SERMA</name>
<dbReference type="Gene3D" id="3.40.50.150">
    <property type="entry name" value="Vaccinia Virus protein VP39"/>
    <property type="match status" value="1"/>
</dbReference>
<dbReference type="InterPro" id="IPR029063">
    <property type="entry name" value="SAM-dependent_MTases_sf"/>
</dbReference>
<evidence type="ECO:0000313" key="3">
    <source>
        <dbReference type="EMBL" id="OCO83252.1"/>
    </source>
</evidence>
<dbReference type="Pfam" id="PF08241">
    <property type="entry name" value="Methyltransf_11"/>
    <property type="match status" value="1"/>
</dbReference>
<evidence type="ECO:0000259" key="2">
    <source>
        <dbReference type="Pfam" id="PF08241"/>
    </source>
</evidence>
<dbReference type="GO" id="GO:0008757">
    <property type="term" value="F:S-adenosylmethionine-dependent methyltransferase activity"/>
    <property type="evidence" value="ECO:0007669"/>
    <property type="project" value="InterPro"/>
</dbReference>
<dbReference type="RefSeq" id="WP_055316593.1">
    <property type="nucleotide sequence ID" value="NZ_CADDTT010000010.1"/>
</dbReference>